<feature type="chain" id="PRO_5045383350" description="DUF1579 domain-containing protein" evidence="1">
    <location>
        <begin position="22"/>
        <end position="172"/>
    </location>
</feature>
<keyword evidence="3" id="KW-1185">Reference proteome</keyword>
<gene>
    <name evidence="2" type="ORF">TBK1r_21260</name>
</gene>
<evidence type="ECO:0008006" key="4">
    <source>
        <dbReference type="Google" id="ProtNLM"/>
    </source>
</evidence>
<organism evidence="2 3">
    <name type="scientific">Stieleria magnilauensis</name>
    <dbReference type="NCBI Taxonomy" id="2527963"/>
    <lineage>
        <taxon>Bacteria</taxon>
        <taxon>Pseudomonadati</taxon>
        <taxon>Planctomycetota</taxon>
        <taxon>Planctomycetia</taxon>
        <taxon>Pirellulales</taxon>
        <taxon>Pirellulaceae</taxon>
        <taxon>Stieleria</taxon>
    </lineage>
</organism>
<reference evidence="2 3" key="1">
    <citation type="submission" date="2019-02" db="EMBL/GenBank/DDBJ databases">
        <title>Deep-cultivation of Planctomycetes and their phenomic and genomic characterization uncovers novel biology.</title>
        <authorList>
            <person name="Wiegand S."/>
            <person name="Jogler M."/>
            <person name="Boedeker C."/>
            <person name="Pinto D."/>
            <person name="Vollmers J."/>
            <person name="Rivas-Marin E."/>
            <person name="Kohn T."/>
            <person name="Peeters S.H."/>
            <person name="Heuer A."/>
            <person name="Rast P."/>
            <person name="Oberbeckmann S."/>
            <person name="Bunk B."/>
            <person name="Jeske O."/>
            <person name="Meyerdierks A."/>
            <person name="Storesund J.E."/>
            <person name="Kallscheuer N."/>
            <person name="Luecker S."/>
            <person name="Lage O.M."/>
            <person name="Pohl T."/>
            <person name="Merkel B.J."/>
            <person name="Hornburger P."/>
            <person name="Mueller R.-W."/>
            <person name="Bruemmer F."/>
            <person name="Labrenz M."/>
            <person name="Spormann A.M."/>
            <person name="Op den Camp H."/>
            <person name="Overmann J."/>
            <person name="Amann R."/>
            <person name="Jetten M.S.M."/>
            <person name="Mascher T."/>
            <person name="Medema M.H."/>
            <person name="Devos D.P."/>
            <person name="Kaster A.-K."/>
            <person name="Ovreas L."/>
            <person name="Rohde M."/>
            <person name="Galperin M.Y."/>
            <person name="Jogler C."/>
        </authorList>
    </citation>
    <scope>NUCLEOTIDE SEQUENCE [LARGE SCALE GENOMIC DNA]</scope>
    <source>
        <strain evidence="2 3">TBK1r</strain>
    </source>
</reference>
<keyword evidence="1" id="KW-0732">Signal</keyword>
<evidence type="ECO:0000313" key="3">
    <source>
        <dbReference type="Proteomes" id="UP000318081"/>
    </source>
</evidence>
<dbReference type="RefSeq" id="WP_145209699.1">
    <property type="nucleotide sequence ID" value="NZ_CP036432.1"/>
</dbReference>
<name>A0ABX5XRC8_9BACT</name>
<proteinExistence type="predicted"/>
<dbReference type="EMBL" id="CP036432">
    <property type="protein sequence ID" value="QDV83191.1"/>
    <property type="molecule type" value="Genomic_DNA"/>
</dbReference>
<dbReference type="Proteomes" id="UP000318081">
    <property type="component" value="Chromosome"/>
</dbReference>
<protein>
    <recommendedName>
        <fullName evidence="4">DUF1579 domain-containing protein</fullName>
    </recommendedName>
</protein>
<evidence type="ECO:0000256" key="1">
    <source>
        <dbReference type="SAM" id="SignalP"/>
    </source>
</evidence>
<accession>A0ABX5XRC8</accession>
<feature type="signal peptide" evidence="1">
    <location>
        <begin position="1"/>
        <end position="21"/>
    </location>
</feature>
<evidence type="ECO:0000313" key="2">
    <source>
        <dbReference type="EMBL" id="QDV83191.1"/>
    </source>
</evidence>
<sequence>MLRFSLLLLCLCYFAGGDVCSAQSVSQPDLGLLTNRLGTWDEVMTVVTATHPNGVKLSSLQSGSLQLRGRFIEVTNQGRAFDSRMLATFDPRSGRYDHWFFSSNRQADHWIGTASEDGKEIRWTMKDANGGTAESKWIFLDANSIELTANLFDADGKLVTKVRRSLTRKNDE</sequence>